<protein>
    <submittedName>
        <fullName evidence="1">Uncharacterized protein</fullName>
    </submittedName>
</protein>
<organism evidence="1 2">
    <name type="scientific">Brachionus plicatilis</name>
    <name type="common">Marine rotifer</name>
    <name type="synonym">Brachionus muelleri</name>
    <dbReference type="NCBI Taxonomy" id="10195"/>
    <lineage>
        <taxon>Eukaryota</taxon>
        <taxon>Metazoa</taxon>
        <taxon>Spiralia</taxon>
        <taxon>Gnathifera</taxon>
        <taxon>Rotifera</taxon>
        <taxon>Eurotatoria</taxon>
        <taxon>Monogononta</taxon>
        <taxon>Pseudotrocha</taxon>
        <taxon>Ploima</taxon>
        <taxon>Brachionidae</taxon>
        <taxon>Brachionus</taxon>
    </lineage>
</organism>
<comment type="caution">
    <text evidence="1">The sequence shown here is derived from an EMBL/GenBank/DDBJ whole genome shotgun (WGS) entry which is preliminary data.</text>
</comment>
<gene>
    <name evidence="1" type="ORF">BpHYR1_045279</name>
</gene>
<keyword evidence="2" id="KW-1185">Reference proteome</keyword>
<sequence>MFFGHNCMHVKHLEVQDQKNQIKRLCNFAGKCISLKKCSYEYNCKNYDNNSGQLRMDQSPSFQPNKFELKFNLVTKK</sequence>
<name>A0A3M7PVH4_BRAPC</name>
<proteinExistence type="predicted"/>
<evidence type="ECO:0000313" key="2">
    <source>
        <dbReference type="Proteomes" id="UP000276133"/>
    </source>
</evidence>
<accession>A0A3M7PVH4</accession>
<evidence type="ECO:0000313" key="1">
    <source>
        <dbReference type="EMBL" id="RNA02964.1"/>
    </source>
</evidence>
<dbReference type="EMBL" id="REGN01008698">
    <property type="protein sequence ID" value="RNA02964.1"/>
    <property type="molecule type" value="Genomic_DNA"/>
</dbReference>
<reference evidence="1 2" key="1">
    <citation type="journal article" date="2018" name="Sci. Rep.">
        <title>Genomic signatures of local adaptation to the degree of environmental predictability in rotifers.</title>
        <authorList>
            <person name="Franch-Gras L."/>
            <person name="Hahn C."/>
            <person name="Garcia-Roger E.M."/>
            <person name="Carmona M.J."/>
            <person name="Serra M."/>
            <person name="Gomez A."/>
        </authorList>
    </citation>
    <scope>NUCLEOTIDE SEQUENCE [LARGE SCALE GENOMIC DNA]</scope>
    <source>
        <strain evidence="1">HYR1</strain>
    </source>
</reference>
<dbReference type="Proteomes" id="UP000276133">
    <property type="component" value="Unassembled WGS sequence"/>
</dbReference>
<dbReference type="AlphaFoldDB" id="A0A3M7PVH4"/>